<feature type="domain" description="SCP" evidence="3">
    <location>
        <begin position="116"/>
        <end position="225"/>
    </location>
</feature>
<name>A0A8J7HN06_9CYAN</name>
<reference evidence="4 5" key="1">
    <citation type="journal article" date="2021" name="Int. J. Syst. Evol. Microbiol.">
        <title>Amazonocrinis nigriterrae gen. nov., sp. nov., Atlanticothrix silvestris gen. nov., sp. nov. and Dendronalium phyllosphericum gen. nov., sp. nov., nostocacean cyanobacteria from Brazilian environments.</title>
        <authorList>
            <person name="Alvarenga D.O."/>
            <person name="Andreote A.P.D."/>
            <person name="Branco L.H.Z."/>
            <person name="Delbaje E."/>
            <person name="Cruz R.B."/>
            <person name="Varani A.M."/>
            <person name="Fiore M.F."/>
        </authorList>
    </citation>
    <scope>NUCLEOTIDE SEQUENCE [LARGE SCALE GENOMIC DNA]</scope>
    <source>
        <strain evidence="4 5">CENA357</strain>
    </source>
</reference>
<dbReference type="Gene3D" id="3.40.33.10">
    <property type="entry name" value="CAP"/>
    <property type="match status" value="1"/>
</dbReference>
<feature type="signal peptide" evidence="2">
    <location>
        <begin position="1"/>
        <end position="30"/>
    </location>
</feature>
<dbReference type="SUPFAM" id="SSF55797">
    <property type="entry name" value="PR-1-like"/>
    <property type="match status" value="1"/>
</dbReference>
<evidence type="ECO:0000313" key="4">
    <source>
        <dbReference type="EMBL" id="MBH8555828.1"/>
    </source>
</evidence>
<dbReference type="Pfam" id="PF00188">
    <property type="entry name" value="CAP"/>
    <property type="match status" value="1"/>
</dbReference>
<keyword evidence="5" id="KW-1185">Reference proteome</keyword>
<sequence length="234" mass="25643">MRSIKIYVFILSILLANCSYQLLPPNSSLAKSTPNTNQTAIPTLLAKASYLSPLEQEVIAEMTKVRTNPQAYIPILENYKKRFQGKHVKLSSTSYLVTQEGVKPVDEAIAFLRSVRPIGALGKSKGMSLGAKDHVKDQGPKGATGHYGSDGSDPFNRISRYGKWQTTAGENISYGPNTAQDIVMQLIVDDGVPSRGHRKNIFNSAFKVAGVAYGTHKVYRTICVITYAGGYQER</sequence>
<dbReference type="EMBL" id="JAECZB010000098">
    <property type="protein sequence ID" value="MBH8555828.1"/>
    <property type="molecule type" value="Genomic_DNA"/>
</dbReference>
<accession>A0A8J7HN06</accession>
<feature type="region of interest" description="Disordered" evidence="1">
    <location>
        <begin position="129"/>
        <end position="152"/>
    </location>
</feature>
<dbReference type="AlphaFoldDB" id="A0A8J7HN06"/>
<dbReference type="PANTHER" id="PTHR31157:SF1">
    <property type="entry name" value="SCP DOMAIN-CONTAINING PROTEIN"/>
    <property type="match status" value="1"/>
</dbReference>
<dbReference type="PANTHER" id="PTHR31157">
    <property type="entry name" value="SCP DOMAIN-CONTAINING PROTEIN"/>
    <property type="match status" value="1"/>
</dbReference>
<protein>
    <submittedName>
        <fullName evidence="4">CAP domain-containing protein</fullName>
    </submittedName>
</protein>
<dbReference type="InterPro" id="IPR035940">
    <property type="entry name" value="CAP_sf"/>
</dbReference>
<keyword evidence="2" id="KW-0732">Signal</keyword>
<dbReference type="InterPro" id="IPR014044">
    <property type="entry name" value="CAP_dom"/>
</dbReference>
<evidence type="ECO:0000256" key="1">
    <source>
        <dbReference type="SAM" id="MobiDB-lite"/>
    </source>
</evidence>
<comment type="caution">
    <text evidence="4">The sequence shown here is derived from an EMBL/GenBank/DDBJ whole genome shotgun (WGS) entry which is preliminary data.</text>
</comment>
<gene>
    <name evidence="4" type="ORF">I8751_26470</name>
</gene>
<dbReference type="Proteomes" id="UP000599391">
    <property type="component" value="Unassembled WGS sequence"/>
</dbReference>
<dbReference type="RefSeq" id="WP_214442034.1">
    <property type="nucleotide sequence ID" value="NZ_JAECZB010000098.1"/>
</dbReference>
<dbReference type="CDD" id="cd05379">
    <property type="entry name" value="CAP_bacterial"/>
    <property type="match status" value="1"/>
</dbReference>
<evidence type="ECO:0000256" key="2">
    <source>
        <dbReference type="SAM" id="SignalP"/>
    </source>
</evidence>
<organism evidence="4 5">
    <name type="scientific">Atlanticothrix silvestris CENA357</name>
    <dbReference type="NCBI Taxonomy" id="1725252"/>
    <lineage>
        <taxon>Bacteria</taxon>
        <taxon>Bacillati</taxon>
        <taxon>Cyanobacteriota</taxon>
        <taxon>Cyanophyceae</taxon>
        <taxon>Nostocales</taxon>
        <taxon>Nodulariaceae</taxon>
        <taxon>Atlanticothrix</taxon>
        <taxon>Atlanticothrix silvestris</taxon>
    </lineage>
</organism>
<proteinExistence type="predicted"/>
<feature type="chain" id="PRO_5035261778" evidence="2">
    <location>
        <begin position="31"/>
        <end position="234"/>
    </location>
</feature>
<evidence type="ECO:0000259" key="3">
    <source>
        <dbReference type="Pfam" id="PF00188"/>
    </source>
</evidence>
<evidence type="ECO:0000313" key="5">
    <source>
        <dbReference type="Proteomes" id="UP000599391"/>
    </source>
</evidence>